<dbReference type="EMBL" id="JAHQIW010005437">
    <property type="protein sequence ID" value="KAJ1366000.1"/>
    <property type="molecule type" value="Genomic_DNA"/>
</dbReference>
<sequence>MTSKALSKLVHTTLYNQYQFDAPNAIYNQQCKEASRMVLCIMKVNTRDVVAEQLHLIFDNVSKAALVDSEFPEPYCAWNASEFVELSH</sequence>
<reference evidence="1" key="1">
    <citation type="submission" date="2021-06" db="EMBL/GenBank/DDBJ databases">
        <title>Parelaphostrongylus tenuis whole genome reference sequence.</title>
        <authorList>
            <person name="Garwood T.J."/>
            <person name="Larsen P.A."/>
            <person name="Fountain-Jones N.M."/>
            <person name="Garbe J.R."/>
            <person name="Macchietto M.G."/>
            <person name="Kania S.A."/>
            <person name="Gerhold R.W."/>
            <person name="Richards J.E."/>
            <person name="Wolf T.M."/>
        </authorList>
    </citation>
    <scope>NUCLEOTIDE SEQUENCE</scope>
    <source>
        <strain evidence="1">MNPRO001-30</strain>
        <tissue evidence="1">Meninges</tissue>
    </source>
</reference>
<organism evidence="1 2">
    <name type="scientific">Parelaphostrongylus tenuis</name>
    <name type="common">Meningeal worm</name>
    <dbReference type="NCBI Taxonomy" id="148309"/>
    <lineage>
        <taxon>Eukaryota</taxon>
        <taxon>Metazoa</taxon>
        <taxon>Ecdysozoa</taxon>
        <taxon>Nematoda</taxon>
        <taxon>Chromadorea</taxon>
        <taxon>Rhabditida</taxon>
        <taxon>Rhabditina</taxon>
        <taxon>Rhabditomorpha</taxon>
        <taxon>Strongyloidea</taxon>
        <taxon>Metastrongylidae</taxon>
        <taxon>Parelaphostrongylus</taxon>
    </lineage>
</organism>
<dbReference type="Proteomes" id="UP001196413">
    <property type="component" value="Unassembled WGS sequence"/>
</dbReference>
<gene>
    <name evidence="1" type="ORF">KIN20_026509</name>
</gene>
<protein>
    <submittedName>
        <fullName evidence="1">Uncharacterized protein</fullName>
    </submittedName>
</protein>
<dbReference type="AlphaFoldDB" id="A0AAD5QY33"/>
<comment type="caution">
    <text evidence="1">The sequence shown here is derived from an EMBL/GenBank/DDBJ whole genome shotgun (WGS) entry which is preliminary data.</text>
</comment>
<accession>A0AAD5QY33</accession>
<name>A0AAD5QY33_PARTN</name>
<evidence type="ECO:0000313" key="2">
    <source>
        <dbReference type="Proteomes" id="UP001196413"/>
    </source>
</evidence>
<proteinExistence type="predicted"/>
<keyword evidence="2" id="KW-1185">Reference proteome</keyword>
<evidence type="ECO:0000313" key="1">
    <source>
        <dbReference type="EMBL" id="KAJ1366000.1"/>
    </source>
</evidence>